<evidence type="ECO:0000256" key="2">
    <source>
        <dbReference type="ARBA" id="ARBA00022450"/>
    </source>
</evidence>
<dbReference type="SMART" id="SM00827">
    <property type="entry name" value="PKS_AT"/>
    <property type="match status" value="1"/>
</dbReference>
<dbReference type="InterPro" id="IPR014031">
    <property type="entry name" value="Ketoacyl_synth_C"/>
</dbReference>
<feature type="domain" description="Carrier" evidence="10">
    <location>
        <begin position="1915"/>
        <end position="1990"/>
    </location>
</feature>
<keyword evidence="4" id="KW-0808">Transferase</keyword>
<dbReference type="SUPFAM" id="SSF51735">
    <property type="entry name" value="NAD(P)-binding Rossmann-fold domains"/>
    <property type="match status" value="3"/>
</dbReference>
<dbReference type="SMART" id="SM00826">
    <property type="entry name" value="PKS_DH"/>
    <property type="match status" value="1"/>
</dbReference>
<dbReference type="InterPro" id="IPR014030">
    <property type="entry name" value="Ketoacyl_synth_N"/>
</dbReference>
<dbReference type="Gene3D" id="3.30.70.3290">
    <property type="match status" value="1"/>
</dbReference>
<dbReference type="PANTHER" id="PTHR43775:SF51">
    <property type="entry name" value="INACTIVE PHENOLPHTHIOCEROL SYNTHESIS POLYKETIDE SYNTHASE TYPE I PKS1-RELATED"/>
    <property type="match status" value="1"/>
</dbReference>
<dbReference type="InterPro" id="IPR009081">
    <property type="entry name" value="PP-bd_ACP"/>
</dbReference>
<dbReference type="Pfam" id="PF21089">
    <property type="entry name" value="PKS_DH_N"/>
    <property type="match status" value="1"/>
</dbReference>
<comment type="caution">
    <text evidence="13">The sequence shown here is derived from an EMBL/GenBank/DDBJ whole genome shotgun (WGS) entry which is preliminary data.</text>
</comment>
<dbReference type="PROSITE" id="PS52004">
    <property type="entry name" value="KS3_2"/>
    <property type="match status" value="1"/>
</dbReference>
<dbReference type="InterPro" id="IPR049900">
    <property type="entry name" value="PKS_mFAS_DH"/>
</dbReference>
<dbReference type="InterPro" id="IPR042104">
    <property type="entry name" value="PKS_dehydratase_sf"/>
</dbReference>
<feature type="non-terminal residue" evidence="13">
    <location>
        <position position="1"/>
    </location>
</feature>
<accession>M3BCW6</accession>
<dbReference type="InterPro" id="IPR016036">
    <property type="entry name" value="Malonyl_transacylase_ACP-bd"/>
</dbReference>
<keyword evidence="2" id="KW-0596">Phosphopantetheine</keyword>
<dbReference type="InterPro" id="IPR020806">
    <property type="entry name" value="PKS_PP-bd"/>
</dbReference>
<dbReference type="InterPro" id="IPR016035">
    <property type="entry name" value="Acyl_Trfase/lysoPLipase"/>
</dbReference>
<evidence type="ECO:0000256" key="8">
    <source>
        <dbReference type="PROSITE-ProRule" id="PRU01363"/>
    </source>
</evidence>
<dbReference type="Gene3D" id="3.40.47.10">
    <property type="match status" value="1"/>
</dbReference>
<comment type="pathway">
    <text evidence="1">Antibiotic biosynthesis.</text>
</comment>
<dbReference type="SMART" id="SM00823">
    <property type="entry name" value="PKS_PP"/>
    <property type="match status" value="2"/>
</dbReference>
<dbReference type="EMBL" id="AORZ01000123">
    <property type="protein sequence ID" value="EME97394.1"/>
    <property type="molecule type" value="Genomic_DNA"/>
</dbReference>
<dbReference type="PANTHER" id="PTHR43775">
    <property type="entry name" value="FATTY ACID SYNTHASE"/>
    <property type="match status" value="1"/>
</dbReference>
<dbReference type="GO" id="GO:0004312">
    <property type="term" value="F:fatty acid synthase activity"/>
    <property type="evidence" value="ECO:0007669"/>
    <property type="project" value="TreeGrafter"/>
</dbReference>
<dbReference type="Gene3D" id="3.40.366.10">
    <property type="entry name" value="Malonyl-Coenzyme A Acyl Carrier Protein, domain 2"/>
    <property type="match status" value="1"/>
</dbReference>
<reference evidence="13 14" key="1">
    <citation type="journal article" date="2013" name="Genome Announc.">
        <title>Whole-Genome Shotgun Assembly and Analysis of the Genome of Streptomyces mobaraensis DSM 40847, a Strain for Industrial Production of Microbial Transglutaminase.</title>
        <authorList>
            <person name="Yang H."/>
            <person name="He T."/>
            <person name="Wu W."/>
            <person name="Zhu W."/>
            <person name="Lu B."/>
            <person name="Sun W."/>
        </authorList>
    </citation>
    <scope>NUCLEOTIDE SEQUENCE [LARGE SCALE GENOMIC DNA]</scope>
    <source>
        <strain evidence="13 14">DSM 40847</strain>
    </source>
</reference>
<dbReference type="InterPro" id="IPR032821">
    <property type="entry name" value="PKS_assoc"/>
</dbReference>
<evidence type="ECO:0000259" key="11">
    <source>
        <dbReference type="PROSITE" id="PS52004"/>
    </source>
</evidence>
<dbReference type="FunFam" id="3.40.47.10:FF:000019">
    <property type="entry name" value="Polyketide synthase type I"/>
    <property type="match status" value="1"/>
</dbReference>
<keyword evidence="7" id="KW-0012">Acyltransferase</keyword>
<dbReference type="Pfam" id="PF22953">
    <property type="entry name" value="SpnB_Rossmann"/>
    <property type="match status" value="1"/>
</dbReference>
<evidence type="ECO:0000256" key="1">
    <source>
        <dbReference type="ARBA" id="ARBA00004792"/>
    </source>
</evidence>
<dbReference type="PROSITE" id="PS52019">
    <property type="entry name" value="PKS_MFAS_DH"/>
    <property type="match status" value="1"/>
</dbReference>
<dbReference type="InterPro" id="IPR014043">
    <property type="entry name" value="Acyl_transferase_dom"/>
</dbReference>
<dbReference type="GO" id="GO:0004315">
    <property type="term" value="F:3-oxoacyl-[acyl-carrier-protein] synthase activity"/>
    <property type="evidence" value="ECO:0007669"/>
    <property type="project" value="InterPro"/>
</dbReference>
<dbReference type="STRING" id="1223523.H340_26666"/>
<dbReference type="PROSITE" id="PS50075">
    <property type="entry name" value="CARRIER"/>
    <property type="match status" value="2"/>
</dbReference>
<protein>
    <submittedName>
        <fullName evidence="13">Beta-ketoacyl synthase</fullName>
    </submittedName>
</protein>
<sequence>GSLSVERLAAVLRPKVLGGWNLHELTAGLSLDAFVVFSSAAGVLGAPGQGNYAAANAFLDGLVESRVASGLPGAALAWGLWGEVGGMGGGLSEGDRARMARGGVLPLSTDEGLRLLGVGARADAALVPVRLDVEALRAQGPSLPTLYHHLVPAVRRTAAVSDGGTADTLHRQLSALPPAERERALLAVVRGEVAAVLGHANPAAIAPDRAFNDLGFDSLTAVELRNSLNTATGLRLPATLVFDYPTAGDLARHLHDELLGTLDTPTGTPAVQESAHGDDPIVIVGMACRYPGGIASPEDLWRLVADGRDSVSAFPDDRGWDIDALFDPDAERPDTTYVDKGGFLHDAADFDADFFRISPNEALSTDPQQRLLLEVSWEAFERAGIDPATVKGSRTGVFAGVMYHDYPTSHSAGSIVSGRIAYTYGLEGPAVTVDTACSSSLVALHLAGQALRNGDCSLALVGGVTVMATPATFIEFSRQRGLARDGRCKSFADAADGTGWSEGVGVLVVERLSDARRNGHTVLAVVRGSAVNQDGASNGLTAPNGPSQQRVIRAALANARLSADDVDAVEAHGTGTVLGDPIEAQALLATYGRDRAPEQPLWLGSIKSNLGHTQAAAGVAGIIKMVMAMRNGVLPKTLHVDAPSSKVDWTAGAVELLTEARPWESRGVRRAAVSSFGISGTNAHVIIEQAAPEPVPADREEDNLPTPLWPVSAATADALKAQAAGLLDLLEREDAPEPGEVAAALATTRAQLEHRAVLTGVNRADVIAGLAALAAGQDVAGLVRGTAAEGRLAFLFTGQGAQRLGMGRELYEAFPVFAEALDEVCAHLDEPLKDVLFGEDVDLLNRTEYAQPALFAIETALFRLVESWGVRPEVLAGHSIGEIAAAHVAGVLSLADACALVAARGRLMQALPDGGVMAALQATEAEALTLLGDAKDAAIAAINGPRAVVVSGAGATVTAIVEKLREQGRKTSMLKVSHAFHSPLMEPMLEDFRAVVAGLSFTEPRIPIVSTVTGLLALAEELTSVEYWVEHVRRPVRFADAITTLTTDGITTFLEIGPDAVLTAMAADHTTATCVPLQRRNRPEESEALTALAHLWTHGHPIDWQTLHPATSTSRVDLPTYPFQRRRYWIDGYSPFGAASGAAGHPLLGKPVSLAGSDGLLFSGRFSLRTHPWLADHAIGDTVLFPGTGFVDLAVAAGDQVGCAVLSDLTLEAPLVLPEQGDVHVQLVVEAPDASGDRTFSIHSRSEDTLGDGVWVRHASGVLGAAGRGEGSVLGTWPPAGAEPVAVEGLYERYAEGGLVYGPVFQGLRAAWRSGDEVFAEVALEDGVSVDGFGLHPAVLDAALHAVGLTGVGERAGLPFAWSGVELHATGATALRVRVSPRGEGAVALEAADGTGRPVVSVERLDIRPISAEQLAQARAEYHDSLYRVDWTPVPSPARVPAGTWTVVGPEASAWTRVLAAADGVASVEAAPVLPDAGAADVVVLPAGTEDAGGDAAGAARERTHRVLADLQSWLADERFAGSTLVVVTRGAAPAGTTEVTDLAGAAVGGLVRSAQAENPGRIVLVDTDGTDASLASLPRALAAGEEYLAVREGELSVPRLARVPATVRTADADEVRETRDGHGTILVTGATGALGALVARHLVAEHGARHLLLASRRGPDAPGAQELGAELAESGAEVTFAACDIADRDRLAALLDSVPAEHPLTAVVHVAGALDDGVIGSLTPDRMDTVLRPKADAAWNLHELTRGLDLSAFVLFSSVAGALGVPGQGNYAAANAFLDALAHHRRAAGLPATSLAWGMWADDSGMAGGLSDADVRRMARSGAGALSAKEGLALFDAAFTGSGRFAAPDEALLVPVALDLRLLAQGDPGELPPLFRGLVRTTARRTARSAQEPSAGTGDLLARLAATPAAERRDLLTEVVRAQVVAVLGHTDADGVDADRSFNALGFDSLTAVEFRNRLNAATGLRLPAALTFDHPSSRAVADHLWDELAPRLEEEPAADGSGPGSAEDRVRAALAAIPLSRLREAGLMDSLLELAGLDADVLTAGQEADGAAHSIDAMDTDALISMALADTGAARDGGAVDGAEDDHEYDAYDVFGDHPEGDAGTGHQDVDAFDDVTDMTREK</sequence>
<dbReference type="InterPro" id="IPR016039">
    <property type="entry name" value="Thiolase-like"/>
</dbReference>
<dbReference type="InterPro" id="IPR006162">
    <property type="entry name" value="Ppantetheine_attach_site"/>
</dbReference>
<dbReference type="SUPFAM" id="SSF47336">
    <property type="entry name" value="ACP-like"/>
    <property type="match status" value="2"/>
</dbReference>
<proteinExistence type="predicted"/>
<evidence type="ECO:0000256" key="7">
    <source>
        <dbReference type="ARBA" id="ARBA00023315"/>
    </source>
</evidence>
<dbReference type="Proteomes" id="UP000011740">
    <property type="component" value="Unassembled WGS sequence"/>
</dbReference>
<dbReference type="InterPro" id="IPR049551">
    <property type="entry name" value="PKS_DH_C"/>
</dbReference>
<dbReference type="InterPro" id="IPR055123">
    <property type="entry name" value="SpnB-like_Rossmann"/>
</dbReference>
<dbReference type="InterPro" id="IPR050091">
    <property type="entry name" value="PKS_NRPS_Biosynth_Enz"/>
</dbReference>
<gene>
    <name evidence="13" type="ORF">H340_26666</name>
</gene>
<name>M3BCW6_STRM1</name>
<keyword evidence="3" id="KW-0597">Phosphoprotein</keyword>
<dbReference type="FunFam" id="3.40.366.10:FF:000002">
    <property type="entry name" value="Probable polyketide synthase 2"/>
    <property type="match status" value="1"/>
</dbReference>
<dbReference type="CDD" id="cd00833">
    <property type="entry name" value="PKS"/>
    <property type="match status" value="1"/>
</dbReference>
<evidence type="ECO:0000256" key="5">
    <source>
        <dbReference type="ARBA" id="ARBA00023194"/>
    </source>
</evidence>
<dbReference type="InterPro" id="IPR057326">
    <property type="entry name" value="KR_dom"/>
</dbReference>
<dbReference type="SUPFAM" id="SSF53901">
    <property type="entry name" value="Thiolase-like"/>
    <property type="match status" value="1"/>
</dbReference>
<evidence type="ECO:0000259" key="12">
    <source>
        <dbReference type="PROSITE" id="PS52019"/>
    </source>
</evidence>
<dbReference type="SUPFAM" id="SSF52151">
    <property type="entry name" value="FabD/lysophospholipase-like"/>
    <property type="match status" value="1"/>
</dbReference>
<evidence type="ECO:0000256" key="6">
    <source>
        <dbReference type="ARBA" id="ARBA00023268"/>
    </source>
</evidence>
<dbReference type="InterPro" id="IPR020807">
    <property type="entry name" value="PKS_DH"/>
</dbReference>
<feature type="active site" description="Proton acceptor; for dehydratase activity" evidence="8">
    <location>
        <position position="1177"/>
    </location>
</feature>
<dbReference type="Gene3D" id="3.10.129.110">
    <property type="entry name" value="Polyketide synthase dehydratase"/>
    <property type="match status" value="1"/>
</dbReference>
<dbReference type="SMART" id="SM00822">
    <property type="entry name" value="PKS_KR"/>
    <property type="match status" value="1"/>
</dbReference>
<dbReference type="InterPro" id="IPR001227">
    <property type="entry name" value="Ac_transferase_dom_sf"/>
</dbReference>
<dbReference type="Gene3D" id="3.40.50.720">
    <property type="entry name" value="NAD(P)-binding Rossmann-like Domain"/>
    <property type="match status" value="2"/>
</dbReference>
<dbReference type="InterPro" id="IPR013968">
    <property type="entry name" value="PKS_KR"/>
</dbReference>
<dbReference type="InterPro" id="IPR036291">
    <property type="entry name" value="NAD(P)-bd_dom_sf"/>
</dbReference>
<dbReference type="PATRIC" id="fig|1223523.3.peg.5417"/>
<feature type="region of interest" description="Disordered" evidence="9">
    <location>
        <begin position="2099"/>
        <end position="2125"/>
    </location>
</feature>
<dbReference type="FunFam" id="1.10.1200.10:FF:000007">
    <property type="entry name" value="Probable polyketide synthase pks17"/>
    <property type="match status" value="2"/>
</dbReference>
<feature type="active site" description="Proton donor; for dehydratase activity" evidence="8">
    <location>
        <position position="1341"/>
    </location>
</feature>
<dbReference type="CDD" id="cd08956">
    <property type="entry name" value="KR_3_FAS_SDR_x"/>
    <property type="match status" value="1"/>
</dbReference>
<dbReference type="Pfam" id="PF02801">
    <property type="entry name" value="Ketoacyl-synt_C"/>
    <property type="match status" value="1"/>
</dbReference>
<evidence type="ECO:0000256" key="4">
    <source>
        <dbReference type="ARBA" id="ARBA00022679"/>
    </source>
</evidence>
<evidence type="ECO:0000256" key="3">
    <source>
        <dbReference type="ARBA" id="ARBA00022553"/>
    </source>
</evidence>
<dbReference type="Pfam" id="PF16197">
    <property type="entry name" value="KAsynt_C_assoc"/>
    <property type="match status" value="1"/>
</dbReference>
<dbReference type="InterPro" id="IPR018201">
    <property type="entry name" value="Ketoacyl_synth_AS"/>
</dbReference>
<keyword evidence="5" id="KW-0045">Antibiotic biosynthesis</keyword>
<dbReference type="Pfam" id="PF00109">
    <property type="entry name" value="ketoacyl-synt"/>
    <property type="match status" value="1"/>
</dbReference>
<dbReference type="InterPro" id="IPR036736">
    <property type="entry name" value="ACP-like_sf"/>
</dbReference>
<dbReference type="Pfam" id="PF14765">
    <property type="entry name" value="PS-DH"/>
    <property type="match status" value="1"/>
</dbReference>
<dbReference type="GO" id="GO:0033068">
    <property type="term" value="P:macrolide biosynthetic process"/>
    <property type="evidence" value="ECO:0007669"/>
    <property type="project" value="UniProtKB-ARBA"/>
</dbReference>
<keyword evidence="6" id="KW-0511">Multifunctional enzyme</keyword>
<dbReference type="PROSITE" id="PS00012">
    <property type="entry name" value="PHOSPHOPANTETHEINE"/>
    <property type="match status" value="1"/>
</dbReference>
<evidence type="ECO:0000313" key="14">
    <source>
        <dbReference type="Proteomes" id="UP000011740"/>
    </source>
</evidence>
<dbReference type="GO" id="GO:0006633">
    <property type="term" value="P:fatty acid biosynthetic process"/>
    <property type="evidence" value="ECO:0007669"/>
    <property type="project" value="InterPro"/>
</dbReference>
<feature type="domain" description="Ketosynthase family 3 (KS3)" evidence="11">
    <location>
        <begin position="278"/>
        <end position="689"/>
    </location>
</feature>
<feature type="region of interest" description="N-terminal hotdog fold" evidence="8">
    <location>
        <begin position="1145"/>
        <end position="1270"/>
    </location>
</feature>
<dbReference type="InterPro" id="IPR049552">
    <property type="entry name" value="PKS_DH_N"/>
</dbReference>
<dbReference type="Pfam" id="PF08659">
    <property type="entry name" value="KR"/>
    <property type="match status" value="2"/>
</dbReference>
<dbReference type="SUPFAM" id="SSF55048">
    <property type="entry name" value="Probable ACP-binding domain of malonyl-CoA ACP transacylase"/>
    <property type="match status" value="1"/>
</dbReference>
<evidence type="ECO:0000259" key="10">
    <source>
        <dbReference type="PROSITE" id="PS50075"/>
    </source>
</evidence>
<dbReference type="GO" id="GO:0031177">
    <property type="term" value="F:phosphopantetheine binding"/>
    <property type="evidence" value="ECO:0007669"/>
    <property type="project" value="InterPro"/>
</dbReference>
<dbReference type="eggNOG" id="COG3321">
    <property type="taxonomic scope" value="Bacteria"/>
</dbReference>
<dbReference type="InterPro" id="IPR020841">
    <property type="entry name" value="PKS_Beta-ketoAc_synthase_dom"/>
</dbReference>
<feature type="region of interest" description="C-terminal hotdog fold" evidence="8">
    <location>
        <begin position="1282"/>
        <end position="1416"/>
    </location>
</feature>
<dbReference type="Pfam" id="PF00698">
    <property type="entry name" value="Acyl_transf_1"/>
    <property type="match status" value="1"/>
</dbReference>
<dbReference type="SMART" id="SM01294">
    <property type="entry name" value="PKS_PP_betabranch"/>
    <property type="match status" value="2"/>
</dbReference>
<evidence type="ECO:0000313" key="13">
    <source>
        <dbReference type="EMBL" id="EME97394.1"/>
    </source>
</evidence>
<dbReference type="PROSITE" id="PS00606">
    <property type="entry name" value="KS3_1"/>
    <property type="match status" value="1"/>
</dbReference>
<dbReference type="Gene3D" id="1.10.1200.10">
    <property type="entry name" value="ACP-like"/>
    <property type="match status" value="2"/>
</dbReference>
<organism evidence="13 14">
    <name type="scientific">Streptomyces mobaraensis (strain ATCC 29032 / DSM 40847 / JCM 4168 / NBRC 13819 / NCIMB 11159 / IPCR 16-22)</name>
    <dbReference type="NCBI Taxonomy" id="1223523"/>
    <lineage>
        <taxon>Bacteria</taxon>
        <taxon>Bacillati</taxon>
        <taxon>Actinomycetota</taxon>
        <taxon>Actinomycetes</taxon>
        <taxon>Kitasatosporales</taxon>
        <taxon>Streptomycetaceae</taxon>
        <taxon>Streptomyces</taxon>
    </lineage>
</organism>
<feature type="domain" description="Carrier" evidence="10">
    <location>
        <begin position="180"/>
        <end position="258"/>
    </location>
</feature>
<dbReference type="SMART" id="SM00825">
    <property type="entry name" value="PKS_KS"/>
    <property type="match status" value="1"/>
</dbReference>
<dbReference type="Pfam" id="PF00550">
    <property type="entry name" value="PP-binding"/>
    <property type="match status" value="2"/>
</dbReference>
<feature type="domain" description="PKS/mFAS DH" evidence="12">
    <location>
        <begin position="1145"/>
        <end position="1416"/>
    </location>
</feature>
<evidence type="ECO:0000256" key="9">
    <source>
        <dbReference type="SAM" id="MobiDB-lite"/>
    </source>
</evidence>